<name>A0A917S2T6_9BACL</name>
<evidence type="ECO:0000256" key="6">
    <source>
        <dbReference type="SAM" id="Phobius"/>
    </source>
</evidence>
<keyword evidence="5 6" id="KW-0472">Membrane</keyword>
<feature type="transmembrane region" description="Helical" evidence="6">
    <location>
        <begin position="99"/>
        <end position="123"/>
    </location>
</feature>
<dbReference type="GO" id="GO:0005886">
    <property type="term" value="C:plasma membrane"/>
    <property type="evidence" value="ECO:0007669"/>
    <property type="project" value="UniProtKB-SubCell"/>
</dbReference>
<dbReference type="PROSITE" id="PS50850">
    <property type="entry name" value="MFS"/>
    <property type="match status" value="1"/>
</dbReference>
<reference evidence="8" key="2">
    <citation type="submission" date="2020-09" db="EMBL/GenBank/DDBJ databases">
        <authorList>
            <person name="Sun Q."/>
            <person name="Ohkuma M."/>
        </authorList>
    </citation>
    <scope>NUCLEOTIDE SEQUENCE</scope>
    <source>
        <strain evidence="8">JCM 15325</strain>
    </source>
</reference>
<evidence type="ECO:0000256" key="3">
    <source>
        <dbReference type="ARBA" id="ARBA00022692"/>
    </source>
</evidence>
<comment type="caution">
    <text evidence="8">The sequence shown here is derived from an EMBL/GenBank/DDBJ whole genome shotgun (WGS) entry which is preliminary data.</text>
</comment>
<dbReference type="InterPro" id="IPR044770">
    <property type="entry name" value="MFS_spinster-like"/>
</dbReference>
<sequence>MSFQKFKTIYAICVYVSLAAFDNIVIGLFPPLFKNISQDLGVPISAMGVVSAVNILATAVSSLFWGYLSGKYNRKKLIIAGTLIWVAGVYLTSLSPSYLLLLAFQIVTGIGLGCVASIGFSALTDYVPYHSRGMILSLWGMSQGFGGIAGALIASIISTLSDWRVPFEVLSLLGLLLIVFYFFVEEPKIGNTEPELRALIEEGQSYNYRITLSQMSMMLGKRSNLLLFLQGFFMNIATGSLIWLPTLYIAKLGALGYGNKVSVIVASFLYGIFQIGGTLTSLFGYLGDVLQRRNYKARALITAAFVFVTMPLYILLFIFPINQLSLPETVNSVTLFFSLMEQMFTNPWILALFTIALFASAAQSANTPNWLALITDVNLPEHRGTVFSIANLANSLGRTFGNLGVGGILAFVSIYLQSPGDYVLTMSLLELPLIPSAICYLVMAKYNVSDIEHVKKVLDNRGRTICKRYEEYADRDEKRST</sequence>
<gene>
    <name evidence="8" type="ORF">GCM10007968_11720</name>
</gene>
<feature type="transmembrane region" description="Helical" evidence="6">
    <location>
        <begin position="264"/>
        <end position="287"/>
    </location>
</feature>
<evidence type="ECO:0000256" key="1">
    <source>
        <dbReference type="ARBA" id="ARBA00004651"/>
    </source>
</evidence>
<dbReference type="InterPro" id="IPR011701">
    <property type="entry name" value="MFS"/>
</dbReference>
<feature type="transmembrane region" description="Helical" evidence="6">
    <location>
        <begin position="225"/>
        <end position="244"/>
    </location>
</feature>
<dbReference type="EMBL" id="BMOK01000004">
    <property type="protein sequence ID" value="GGL49231.1"/>
    <property type="molecule type" value="Genomic_DNA"/>
</dbReference>
<evidence type="ECO:0000256" key="5">
    <source>
        <dbReference type="ARBA" id="ARBA00023136"/>
    </source>
</evidence>
<feature type="transmembrane region" description="Helical" evidence="6">
    <location>
        <begin position="12"/>
        <end position="32"/>
    </location>
</feature>
<dbReference type="Proteomes" id="UP000654670">
    <property type="component" value="Unassembled WGS sequence"/>
</dbReference>
<feature type="transmembrane region" description="Helical" evidence="6">
    <location>
        <begin position="44"/>
        <end position="65"/>
    </location>
</feature>
<dbReference type="GO" id="GO:0022857">
    <property type="term" value="F:transmembrane transporter activity"/>
    <property type="evidence" value="ECO:0007669"/>
    <property type="project" value="InterPro"/>
</dbReference>
<dbReference type="Gene3D" id="1.20.1250.20">
    <property type="entry name" value="MFS general substrate transporter like domains"/>
    <property type="match status" value="1"/>
</dbReference>
<keyword evidence="3 6" id="KW-0812">Transmembrane</keyword>
<feature type="transmembrane region" description="Helical" evidence="6">
    <location>
        <begin position="77"/>
        <end position="93"/>
    </location>
</feature>
<reference evidence="8" key="1">
    <citation type="journal article" date="2014" name="Int. J. Syst. Evol. Microbiol.">
        <title>Complete genome sequence of Corynebacterium casei LMG S-19264T (=DSM 44701T), isolated from a smear-ripened cheese.</title>
        <authorList>
            <consortium name="US DOE Joint Genome Institute (JGI-PGF)"/>
            <person name="Walter F."/>
            <person name="Albersmeier A."/>
            <person name="Kalinowski J."/>
            <person name="Ruckert C."/>
        </authorList>
    </citation>
    <scope>NUCLEOTIDE SEQUENCE</scope>
    <source>
        <strain evidence="8">JCM 15325</strain>
    </source>
</reference>
<evidence type="ECO:0000259" key="7">
    <source>
        <dbReference type="PROSITE" id="PS50850"/>
    </source>
</evidence>
<dbReference type="Pfam" id="PF07690">
    <property type="entry name" value="MFS_1"/>
    <property type="match status" value="1"/>
</dbReference>
<evidence type="ECO:0000256" key="4">
    <source>
        <dbReference type="ARBA" id="ARBA00022989"/>
    </source>
</evidence>
<dbReference type="PANTHER" id="PTHR23505:SF79">
    <property type="entry name" value="PROTEIN SPINSTER"/>
    <property type="match status" value="1"/>
</dbReference>
<protein>
    <submittedName>
        <fullName evidence="8">Permease</fullName>
    </submittedName>
</protein>
<proteinExistence type="predicted"/>
<dbReference type="RefSeq" id="WP_188802159.1">
    <property type="nucleotide sequence ID" value="NZ_BMOK01000004.1"/>
</dbReference>
<feature type="transmembrane region" description="Helical" evidence="6">
    <location>
        <begin position="399"/>
        <end position="416"/>
    </location>
</feature>
<feature type="domain" description="Major facilitator superfamily (MFS) profile" evidence="7">
    <location>
        <begin position="8"/>
        <end position="447"/>
    </location>
</feature>
<feature type="transmembrane region" description="Helical" evidence="6">
    <location>
        <begin position="135"/>
        <end position="157"/>
    </location>
</feature>
<dbReference type="AlphaFoldDB" id="A0A917S2T6"/>
<keyword evidence="4 6" id="KW-1133">Transmembrane helix</keyword>
<feature type="transmembrane region" description="Helical" evidence="6">
    <location>
        <begin position="163"/>
        <end position="184"/>
    </location>
</feature>
<feature type="transmembrane region" description="Helical" evidence="6">
    <location>
        <begin position="422"/>
        <end position="443"/>
    </location>
</feature>
<evidence type="ECO:0000313" key="9">
    <source>
        <dbReference type="Proteomes" id="UP000654670"/>
    </source>
</evidence>
<evidence type="ECO:0000313" key="8">
    <source>
        <dbReference type="EMBL" id="GGL49231.1"/>
    </source>
</evidence>
<accession>A0A917S2T6</accession>
<keyword evidence="2" id="KW-0813">Transport</keyword>
<dbReference type="InterPro" id="IPR020846">
    <property type="entry name" value="MFS_dom"/>
</dbReference>
<dbReference type="PANTHER" id="PTHR23505">
    <property type="entry name" value="SPINSTER"/>
    <property type="match status" value="1"/>
</dbReference>
<evidence type="ECO:0000256" key="2">
    <source>
        <dbReference type="ARBA" id="ARBA00022448"/>
    </source>
</evidence>
<keyword evidence="9" id="KW-1185">Reference proteome</keyword>
<dbReference type="SUPFAM" id="SSF103473">
    <property type="entry name" value="MFS general substrate transporter"/>
    <property type="match status" value="1"/>
</dbReference>
<feature type="transmembrane region" description="Helical" evidence="6">
    <location>
        <begin position="299"/>
        <end position="323"/>
    </location>
</feature>
<comment type="subcellular location">
    <subcellularLocation>
        <location evidence="1">Cell membrane</location>
        <topology evidence="1">Multi-pass membrane protein</topology>
    </subcellularLocation>
</comment>
<dbReference type="InterPro" id="IPR036259">
    <property type="entry name" value="MFS_trans_sf"/>
</dbReference>
<organism evidence="8 9">
    <name type="scientific">Sporolactobacillus putidus</name>
    <dbReference type="NCBI Taxonomy" id="492735"/>
    <lineage>
        <taxon>Bacteria</taxon>
        <taxon>Bacillati</taxon>
        <taxon>Bacillota</taxon>
        <taxon>Bacilli</taxon>
        <taxon>Bacillales</taxon>
        <taxon>Sporolactobacillaceae</taxon>
        <taxon>Sporolactobacillus</taxon>
    </lineage>
</organism>
<feature type="transmembrane region" description="Helical" evidence="6">
    <location>
        <begin position="343"/>
        <end position="362"/>
    </location>
</feature>